<dbReference type="PRINTS" id="PR00502">
    <property type="entry name" value="NUDIXFAMILY"/>
</dbReference>
<dbReference type="InterPro" id="IPR000086">
    <property type="entry name" value="NUDIX_hydrolase_dom"/>
</dbReference>
<evidence type="ECO:0000256" key="1">
    <source>
        <dbReference type="ARBA" id="ARBA00001936"/>
    </source>
</evidence>
<dbReference type="PROSITE" id="PS51462">
    <property type="entry name" value="NUDIX"/>
    <property type="match status" value="1"/>
</dbReference>
<evidence type="ECO:0000256" key="2">
    <source>
        <dbReference type="ARBA" id="ARBA00022801"/>
    </source>
</evidence>
<reference evidence="4" key="1">
    <citation type="submission" date="2018-06" db="EMBL/GenBank/DDBJ databases">
        <authorList>
            <person name="Zhirakovskaya E."/>
        </authorList>
    </citation>
    <scope>NUCLEOTIDE SEQUENCE</scope>
</reference>
<dbReference type="PANTHER" id="PTHR23114:SF17">
    <property type="entry name" value="M7GPPPN-MRNA HYDROLASE"/>
    <property type="match status" value="1"/>
</dbReference>
<dbReference type="SUPFAM" id="SSF55811">
    <property type="entry name" value="Nudix"/>
    <property type="match status" value="1"/>
</dbReference>
<proteinExistence type="inferred from homology"/>
<dbReference type="PROSITE" id="PS00893">
    <property type="entry name" value="NUDIX_BOX"/>
    <property type="match status" value="1"/>
</dbReference>
<dbReference type="FunFam" id="3.90.79.10:FF:000001">
    <property type="entry name" value="RNA pyrophosphohydrolase"/>
    <property type="match status" value="1"/>
</dbReference>
<dbReference type="Gene3D" id="3.90.79.10">
    <property type="entry name" value="Nucleoside Triphosphate Pyrophosphohydrolase"/>
    <property type="match status" value="1"/>
</dbReference>
<feature type="domain" description="Nudix hydrolase" evidence="3">
    <location>
        <begin position="6"/>
        <end position="149"/>
    </location>
</feature>
<protein>
    <submittedName>
        <fullName evidence="4">Adenosine (5')-pentaphospho-(5'')-adenosine pyrophosphohydrolase</fullName>
    </submittedName>
</protein>
<dbReference type="GO" id="GO:0034353">
    <property type="term" value="F:mRNA 5'-diphosphatase activity"/>
    <property type="evidence" value="ECO:0007669"/>
    <property type="project" value="TreeGrafter"/>
</dbReference>
<dbReference type="NCBIfam" id="NF001937">
    <property type="entry name" value="PRK00714.1-4"/>
    <property type="match status" value="1"/>
</dbReference>
<dbReference type="GO" id="GO:0005737">
    <property type="term" value="C:cytoplasm"/>
    <property type="evidence" value="ECO:0007669"/>
    <property type="project" value="TreeGrafter"/>
</dbReference>
<sequence length="164" mass="19837">MIDQEGYRSNVGIMLCNNQQQLLWARRIGQNSWQFPQGGVDHHEQLEEAMYRELFEEIGLKKKQVSIVARTRDWLRYELPENLLRHESMPLCIGQKQIWFLLLLKSDENQVKLDHSIQPEFDQWRWVDYWYPLKEVVSFKRDVYQQALAELEPYIKSDNHQVIF</sequence>
<comment type="cofactor">
    <cofactor evidence="1">
        <name>Mn(2+)</name>
        <dbReference type="ChEBI" id="CHEBI:29035"/>
    </cofactor>
</comment>
<dbReference type="CDD" id="cd03671">
    <property type="entry name" value="NUDIX_Ap4A_hydrolase_plant_like"/>
    <property type="match status" value="1"/>
</dbReference>
<dbReference type="InterPro" id="IPR020084">
    <property type="entry name" value="NUDIX_hydrolase_CS"/>
</dbReference>
<evidence type="ECO:0000259" key="3">
    <source>
        <dbReference type="PROSITE" id="PS51462"/>
    </source>
</evidence>
<dbReference type="Pfam" id="PF00293">
    <property type="entry name" value="NUDIX"/>
    <property type="match status" value="1"/>
</dbReference>
<dbReference type="NCBIfam" id="NF001938">
    <property type="entry name" value="PRK00714.1-5"/>
    <property type="match status" value="1"/>
</dbReference>
<dbReference type="InterPro" id="IPR020476">
    <property type="entry name" value="Nudix_hydrolase"/>
</dbReference>
<dbReference type="HAMAP" id="MF_00298">
    <property type="entry name" value="Nudix_RppH"/>
    <property type="match status" value="1"/>
</dbReference>
<dbReference type="AlphaFoldDB" id="A0A3B0Y9M5"/>
<organism evidence="4">
    <name type="scientific">hydrothermal vent metagenome</name>
    <dbReference type="NCBI Taxonomy" id="652676"/>
    <lineage>
        <taxon>unclassified sequences</taxon>
        <taxon>metagenomes</taxon>
        <taxon>ecological metagenomes</taxon>
    </lineage>
</organism>
<dbReference type="InterPro" id="IPR015797">
    <property type="entry name" value="NUDIX_hydrolase-like_dom_sf"/>
</dbReference>
<dbReference type="NCBIfam" id="NF001934">
    <property type="entry name" value="PRK00714.1-1"/>
    <property type="match status" value="1"/>
</dbReference>
<accession>A0A3B0Y9M5</accession>
<evidence type="ECO:0000313" key="4">
    <source>
        <dbReference type="EMBL" id="VAW77515.1"/>
    </source>
</evidence>
<keyword evidence="2 4" id="KW-0378">Hydrolase</keyword>
<dbReference type="InterPro" id="IPR022927">
    <property type="entry name" value="RppH"/>
</dbReference>
<dbReference type="EMBL" id="UOFL01000131">
    <property type="protein sequence ID" value="VAW77515.1"/>
    <property type="molecule type" value="Genomic_DNA"/>
</dbReference>
<dbReference type="GO" id="GO:0006402">
    <property type="term" value="P:mRNA catabolic process"/>
    <property type="evidence" value="ECO:0007669"/>
    <property type="project" value="TreeGrafter"/>
</dbReference>
<dbReference type="PANTHER" id="PTHR23114">
    <property type="entry name" value="M7GPPPN-MRNA HYDROLASE"/>
    <property type="match status" value="1"/>
</dbReference>
<gene>
    <name evidence="4" type="ORF">MNBD_GAMMA12-1483</name>
</gene>
<name>A0A3B0Y9M5_9ZZZZ</name>